<dbReference type="InterPro" id="IPR052968">
    <property type="entry name" value="Nucleotide_metab_enz"/>
</dbReference>
<dbReference type="PANTHER" id="PTHR42146">
    <property type="entry name" value="3',5'-CYCLIC-NUCLEOTIDE PHOSPHODIESTERASE"/>
    <property type="match status" value="1"/>
</dbReference>
<dbReference type="RefSeq" id="WP_115569528.1">
    <property type="nucleotide sequence ID" value="NZ_NXLV01000006.1"/>
</dbReference>
<protein>
    <submittedName>
        <fullName evidence="1">3',5'-cyclic-nucleotide phosphodiesterase</fullName>
    </submittedName>
</protein>
<proteinExistence type="predicted"/>
<dbReference type="EMBL" id="NXLV01000006">
    <property type="protein sequence ID" value="RDU70783.1"/>
    <property type="molecule type" value="Genomic_DNA"/>
</dbReference>
<keyword evidence="2" id="KW-1185">Reference proteome</keyword>
<name>A0A3D8J0A5_9HELI</name>
<evidence type="ECO:0000313" key="2">
    <source>
        <dbReference type="Proteomes" id="UP000257045"/>
    </source>
</evidence>
<accession>A0A3D8J0A5</accession>
<dbReference type="InterPro" id="IPR038763">
    <property type="entry name" value="DHH_sf"/>
</dbReference>
<comment type="caution">
    <text evidence="1">The sequence shown here is derived from an EMBL/GenBank/DDBJ whole genome shotgun (WGS) entry which is preliminary data.</text>
</comment>
<dbReference type="OrthoDB" id="5800592at2"/>
<dbReference type="SUPFAM" id="SSF64182">
    <property type="entry name" value="DHH phosphoesterases"/>
    <property type="match status" value="1"/>
</dbReference>
<evidence type="ECO:0000313" key="1">
    <source>
        <dbReference type="EMBL" id="RDU70783.1"/>
    </source>
</evidence>
<dbReference type="PANTHER" id="PTHR42146:SF1">
    <property type="entry name" value="OLIGORIBONUCLEASE NRNB"/>
    <property type="match status" value="1"/>
</dbReference>
<organism evidence="1 2">
    <name type="scientific">Helicobacter brantae</name>
    <dbReference type="NCBI Taxonomy" id="375927"/>
    <lineage>
        <taxon>Bacteria</taxon>
        <taxon>Pseudomonadati</taxon>
        <taxon>Campylobacterota</taxon>
        <taxon>Epsilonproteobacteria</taxon>
        <taxon>Campylobacterales</taxon>
        <taxon>Helicobacteraceae</taxon>
        <taxon>Helicobacter</taxon>
    </lineage>
</organism>
<sequence length="347" mass="39965">MRVLHLSHIDLDGYGAQYIAKHFFENILFFNANYGKEIMVRIEEMMSVAKKSKEKTLFLITDLNLTFEESTLLQERVSELKIEGYDIELKLLDHHISGLESSQKFHWYYLDHTRSACKITFETLLGLYPLLNPSKEQWLRDFSTMVNSVDMWIMDGENFEFGKVLMGAIAGAKDPNRAMFEEQNRDFKFSLLEHSQNYLYLPNPEVKLDNALFSLKKQILGGDPQKETMDNIFANYLVKLLESKKEQCQIFYQDKRGFLSYTLGSVSVVGNQFLCKNPEFDFFIDVNTRGNVSLRANNACDVSVLASECFGGGGHKNASGGKIEGFKESFFYEDIKEQVQIILEEKI</sequence>
<gene>
    <name evidence="1" type="ORF">CQA58_04460</name>
</gene>
<dbReference type="Proteomes" id="UP000257045">
    <property type="component" value="Unassembled WGS sequence"/>
</dbReference>
<dbReference type="AlphaFoldDB" id="A0A3D8J0A5"/>
<dbReference type="Gene3D" id="3.10.310.30">
    <property type="match status" value="1"/>
</dbReference>
<reference evidence="1 2" key="1">
    <citation type="submission" date="2018-04" db="EMBL/GenBank/DDBJ databases">
        <title>Novel Campyloabacter and Helicobacter Species and Strains.</title>
        <authorList>
            <person name="Mannion A.J."/>
            <person name="Shen Z."/>
            <person name="Fox J.G."/>
        </authorList>
    </citation>
    <scope>NUCLEOTIDE SEQUENCE [LARGE SCALE GENOMIC DNA]</scope>
    <source>
        <strain evidence="1 2">MIT 04-9366</strain>
    </source>
</reference>